<accession>A0AAN7TQT8</accession>
<dbReference type="Gene3D" id="3.50.30.50">
    <property type="entry name" value="Putative cyclase"/>
    <property type="match status" value="1"/>
</dbReference>
<evidence type="ECO:0000313" key="3">
    <source>
        <dbReference type="Proteomes" id="UP001310890"/>
    </source>
</evidence>
<name>A0AAN7TQT8_9PEZI</name>
<sequence length="299" mass="33331">MKLNPSSTSFPKRAELPPIDGAPQGAAWFWGKDDELGRLNLLTPSRVLAAKDLIKKGEIINLDWRVDLPNPPAFGRQAFKHTISPLGEAGFDDLYELNTQSGSQLTKEEIHNSDRCGMQAWAAHGIAGRGILIDYWAYTKSHYDPLTTHRISLHDVKTIAQEKNILFQPGDILFIRSGFVARYSHLSADERAHLGTLQIPEHTFAGVAQTEEMVDFLHDNWFSAVVGDAPAFEAWPPPQERSLHQYLLPRWGVPIGEMWDLEGLAKKCEEEGRWEFFVTSSPANVHGGVGSHANAVAIF</sequence>
<dbReference type="PANTHER" id="PTHR34861">
    <property type="match status" value="1"/>
</dbReference>
<gene>
    <name evidence="2" type="ORF">LTR62_004951</name>
</gene>
<dbReference type="GO" id="GO:0004061">
    <property type="term" value="F:arylformamidase activity"/>
    <property type="evidence" value="ECO:0007669"/>
    <property type="project" value="InterPro"/>
</dbReference>
<dbReference type="SUPFAM" id="SSF102198">
    <property type="entry name" value="Putative cyclase"/>
    <property type="match status" value="1"/>
</dbReference>
<dbReference type="InterPro" id="IPR037175">
    <property type="entry name" value="KFase_sf"/>
</dbReference>
<dbReference type="GO" id="GO:0019441">
    <property type="term" value="P:L-tryptophan catabolic process to kynurenine"/>
    <property type="evidence" value="ECO:0007669"/>
    <property type="project" value="InterPro"/>
</dbReference>
<dbReference type="EMBL" id="JAVRRL010000004">
    <property type="protein sequence ID" value="KAK5117529.1"/>
    <property type="molecule type" value="Genomic_DNA"/>
</dbReference>
<reference evidence="2" key="1">
    <citation type="submission" date="2023-08" db="EMBL/GenBank/DDBJ databases">
        <title>Black Yeasts Isolated from many extreme environments.</title>
        <authorList>
            <person name="Coleine C."/>
            <person name="Stajich J.E."/>
            <person name="Selbmann L."/>
        </authorList>
    </citation>
    <scope>NUCLEOTIDE SEQUENCE</scope>
    <source>
        <strain evidence="2">CCFEE 5401</strain>
    </source>
</reference>
<evidence type="ECO:0000313" key="2">
    <source>
        <dbReference type="EMBL" id="KAK5117529.1"/>
    </source>
</evidence>
<organism evidence="2 3">
    <name type="scientific">Meristemomyces frigidus</name>
    <dbReference type="NCBI Taxonomy" id="1508187"/>
    <lineage>
        <taxon>Eukaryota</taxon>
        <taxon>Fungi</taxon>
        <taxon>Dikarya</taxon>
        <taxon>Ascomycota</taxon>
        <taxon>Pezizomycotina</taxon>
        <taxon>Dothideomycetes</taxon>
        <taxon>Dothideomycetidae</taxon>
        <taxon>Mycosphaerellales</taxon>
        <taxon>Teratosphaeriaceae</taxon>
        <taxon>Meristemomyces</taxon>
    </lineage>
</organism>
<evidence type="ECO:0000256" key="1">
    <source>
        <dbReference type="ARBA" id="ARBA00007865"/>
    </source>
</evidence>
<dbReference type="AlphaFoldDB" id="A0AAN7TQT8"/>
<dbReference type="Pfam" id="PF04199">
    <property type="entry name" value="Cyclase"/>
    <property type="match status" value="1"/>
</dbReference>
<comment type="similarity">
    <text evidence="1">Belongs to the Cyclase 1 superfamily.</text>
</comment>
<proteinExistence type="inferred from homology"/>
<dbReference type="PANTHER" id="PTHR34861:SF10">
    <property type="entry name" value="CYCLASE"/>
    <property type="match status" value="1"/>
</dbReference>
<dbReference type="Proteomes" id="UP001310890">
    <property type="component" value="Unassembled WGS sequence"/>
</dbReference>
<evidence type="ECO:0008006" key="4">
    <source>
        <dbReference type="Google" id="ProtNLM"/>
    </source>
</evidence>
<dbReference type="InterPro" id="IPR007325">
    <property type="entry name" value="KFase/CYL"/>
</dbReference>
<protein>
    <recommendedName>
        <fullName evidence="4">Cyclase</fullName>
    </recommendedName>
</protein>
<comment type="caution">
    <text evidence="2">The sequence shown here is derived from an EMBL/GenBank/DDBJ whole genome shotgun (WGS) entry which is preliminary data.</text>
</comment>